<reference evidence="1" key="1">
    <citation type="journal article" date="2016" name="Ticks Tick Borne Dis.">
        <title>De novo assembly and annotation of the salivary gland transcriptome of Rhipicephalus appendiculatus male and female ticks during blood feeding.</title>
        <authorList>
            <person name="de Castro M.H."/>
            <person name="de Klerk D."/>
            <person name="Pienaar R."/>
            <person name="Latif A.A."/>
            <person name="Rees D.J."/>
            <person name="Mans B.J."/>
        </authorList>
    </citation>
    <scope>NUCLEOTIDE SEQUENCE</scope>
    <source>
        <tissue evidence="1">Salivary glands</tissue>
    </source>
</reference>
<name>A0A131Z196_RHIAP</name>
<dbReference type="AlphaFoldDB" id="A0A131Z196"/>
<proteinExistence type="predicted"/>
<evidence type="ECO:0008006" key="2">
    <source>
        <dbReference type="Google" id="ProtNLM"/>
    </source>
</evidence>
<dbReference type="EMBL" id="GEDV01004042">
    <property type="protein sequence ID" value="JAP84515.1"/>
    <property type="molecule type" value="Transcribed_RNA"/>
</dbReference>
<sequence>MGWTGFEVREAQSKIRFEERLRKMKESRWAGKVFRYLYRKSVDTQWRKRTRRLTSKYTASSVGDMATRSIKRKVREAERTYWMTAMEKKPALSDYRKGKNEIRRERFYDNSRGSALLFEARSGCLRTRSYKARFCNEEEQCTCCGGTKETMEHVLIECGDIHPDIRVGTSLHEALGFRDNNGKLNTSAIEISKRRLEYWWQKSRDKGQK</sequence>
<protein>
    <recommendedName>
        <fullName evidence="2">Tick transposon</fullName>
    </recommendedName>
</protein>
<organism evidence="1">
    <name type="scientific">Rhipicephalus appendiculatus</name>
    <name type="common">Brown ear tick</name>
    <dbReference type="NCBI Taxonomy" id="34631"/>
    <lineage>
        <taxon>Eukaryota</taxon>
        <taxon>Metazoa</taxon>
        <taxon>Ecdysozoa</taxon>
        <taxon>Arthropoda</taxon>
        <taxon>Chelicerata</taxon>
        <taxon>Arachnida</taxon>
        <taxon>Acari</taxon>
        <taxon>Parasitiformes</taxon>
        <taxon>Ixodida</taxon>
        <taxon>Ixodoidea</taxon>
        <taxon>Ixodidae</taxon>
        <taxon>Rhipicephalinae</taxon>
        <taxon>Rhipicephalus</taxon>
        <taxon>Rhipicephalus</taxon>
    </lineage>
</organism>
<accession>A0A131Z196</accession>
<evidence type="ECO:0000313" key="1">
    <source>
        <dbReference type="EMBL" id="JAP84515.1"/>
    </source>
</evidence>